<dbReference type="EMBL" id="JACHGJ010000007">
    <property type="protein sequence ID" value="MBB6481718.1"/>
    <property type="molecule type" value="Genomic_DNA"/>
</dbReference>
<evidence type="ECO:0000313" key="3">
    <source>
        <dbReference type="Proteomes" id="UP000587760"/>
    </source>
</evidence>
<dbReference type="AlphaFoldDB" id="A0A841RGT3"/>
<reference evidence="2 3" key="1">
    <citation type="submission" date="2020-08" db="EMBL/GenBank/DDBJ databases">
        <title>Genomic Encyclopedia of Type Strains, Phase IV (KMG-IV): sequencing the most valuable type-strain genomes for metagenomic binning, comparative biology and taxonomic classification.</title>
        <authorList>
            <person name="Goeker M."/>
        </authorList>
    </citation>
    <scope>NUCLEOTIDE SEQUENCE [LARGE SCALE GENOMIC DNA]</scope>
    <source>
        <strain evidence="2 3">DSM 2461</strain>
    </source>
</reference>
<keyword evidence="3" id="KW-1185">Reference proteome</keyword>
<organism evidence="2 3">
    <name type="scientific">Spirochaeta isovalerica</name>
    <dbReference type="NCBI Taxonomy" id="150"/>
    <lineage>
        <taxon>Bacteria</taxon>
        <taxon>Pseudomonadati</taxon>
        <taxon>Spirochaetota</taxon>
        <taxon>Spirochaetia</taxon>
        <taxon>Spirochaetales</taxon>
        <taxon>Spirochaetaceae</taxon>
        <taxon>Spirochaeta</taxon>
    </lineage>
</organism>
<sequence>MRRKVMAWLSLLLVFILNGCSTIESGEDLTELNRQGRWEEARSAGIGILYPRLSRGREEICDIYYNLVYSEVRLNLRDEAKLHLEDFRAYLLENGLPPSRLWIERELGKLEEELKANP</sequence>
<protein>
    <recommendedName>
        <fullName evidence="4">Lipoprotein</fullName>
    </recommendedName>
</protein>
<gene>
    <name evidence="2" type="ORF">HNR50_003398</name>
</gene>
<evidence type="ECO:0008006" key="4">
    <source>
        <dbReference type="Google" id="ProtNLM"/>
    </source>
</evidence>
<name>A0A841RGT3_9SPIO</name>
<comment type="caution">
    <text evidence="2">The sequence shown here is derived from an EMBL/GenBank/DDBJ whole genome shotgun (WGS) entry which is preliminary data.</text>
</comment>
<keyword evidence="1" id="KW-0732">Signal</keyword>
<feature type="signal peptide" evidence="1">
    <location>
        <begin position="1"/>
        <end position="26"/>
    </location>
</feature>
<feature type="chain" id="PRO_5032949109" description="Lipoprotein" evidence="1">
    <location>
        <begin position="27"/>
        <end position="118"/>
    </location>
</feature>
<evidence type="ECO:0000313" key="2">
    <source>
        <dbReference type="EMBL" id="MBB6481718.1"/>
    </source>
</evidence>
<evidence type="ECO:0000256" key="1">
    <source>
        <dbReference type="SAM" id="SignalP"/>
    </source>
</evidence>
<accession>A0A841RGT3</accession>
<dbReference type="RefSeq" id="WP_184747954.1">
    <property type="nucleotide sequence ID" value="NZ_JACHGJ010000007.1"/>
</dbReference>
<dbReference type="Proteomes" id="UP000587760">
    <property type="component" value="Unassembled WGS sequence"/>
</dbReference>
<proteinExistence type="predicted"/>